<keyword evidence="1" id="KW-0472">Membrane</keyword>
<reference evidence="2" key="1">
    <citation type="journal article" date="2015" name="Nature">
        <title>Complex archaea that bridge the gap between prokaryotes and eukaryotes.</title>
        <authorList>
            <person name="Spang A."/>
            <person name="Saw J.H."/>
            <person name="Jorgensen S.L."/>
            <person name="Zaremba-Niedzwiedzka K."/>
            <person name="Martijn J."/>
            <person name="Lind A.E."/>
            <person name="van Eijk R."/>
            <person name="Schleper C."/>
            <person name="Guy L."/>
            <person name="Ettema T.J."/>
        </authorList>
    </citation>
    <scope>NUCLEOTIDE SEQUENCE</scope>
</reference>
<dbReference type="EMBL" id="LAZR01023861">
    <property type="protein sequence ID" value="KKL77071.1"/>
    <property type="molecule type" value="Genomic_DNA"/>
</dbReference>
<keyword evidence="1" id="KW-1133">Transmembrane helix</keyword>
<dbReference type="AlphaFoldDB" id="A0A0F9FF64"/>
<accession>A0A0F9FF64</accession>
<name>A0A0F9FF64_9ZZZZ</name>
<organism evidence="2">
    <name type="scientific">marine sediment metagenome</name>
    <dbReference type="NCBI Taxonomy" id="412755"/>
    <lineage>
        <taxon>unclassified sequences</taxon>
        <taxon>metagenomes</taxon>
        <taxon>ecological metagenomes</taxon>
    </lineage>
</organism>
<evidence type="ECO:0000256" key="1">
    <source>
        <dbReference type="SAM" id="Phobius"/>
    </source>
</evidence>
<comment type="caution">
    <text evidence="2">The sequence shown here is derived from an EMBL/GenBank/DDBJ whole genome shotgun (WGS) entry which is preliminary data.</text>
</comment>
<feature type="transmembrane region" description="Helical" evidence="1">
    <location>
        <begin position="43"/>
        <end position="67"/>
    </location>
</feature>
<sequence>MKPQYVNEEGKELFGIPDLNKKLGDYNEVLKENTRSQERHNKLFKTAIIIGSVIAIGFFLMAAYGLIKIEYWNLISKWFETCA</sequence>
<gene>
    <name evidence="2" type="ORF">LCGC14_2038550</name>
</gene>
<proteinExistence type="predicted"/>
<evidence type="ECO:0000313" key="2">
    <source>
        <dbReference type="EMBL" id="KKL77071.1"/>
    </source>
</evidence>
<protein>
    <submittedName>
        <fullName evidence="2">Uncharacterized protein</fullName>
    </submittedName>
</protein>
<keyword evidence="1" id="KW-0812">Transmembrane</keyword>